<name>A0A839YSA5_9SPHN</name>
<accession>A0A839YSA5</accession>
<keyword evidence="2" id="KW-1185">Reference proteome</keyword>
<organism evidence="1 2">
    <name type="scientific">Sphingomicrobium lutaoense</name>
    <dbReference type="NCBI Taxonomy" id="515949"/>
    <lineage>
        <taxon>Bacteria</taxon>
        <taxon>Pseudomonadati</taxon>
        <taxon>Pseudomonadota</taxon>
        <taxon>Alphaproteobacteria</taxon>
        <taxon>Sphingomonadales</taxon>
        <taxon>Sphingomonadaceae</taxon>
        <taxon>Sphingomicrobium</taxon>
    </lineage>
</organism>
<reference evidence="1 2" key="1">
    <citation type="submission" date="2020-08" db="EMBL/GenBank/DDBJ databases">
        <title>Genomic Encyclopedia of Type Strains, Phase IV (KMG-IV): sequencing the most valuable type-strain genomes for metagenomic binning, comparative biology and taxonomic classification.</title>
        <authorList>
            <person name="Goeker M."/>
        </authorList>
    </citation>
    <scope>NUCLEOTIDE SEQUENCE [LARGE SCALE GENOMIC DNA]</scope>
    <source>
        <strain evidence="1 2">DSM 24194</strain>
    </source>
</reference>
<evidence type="ECO:0000313" key="1">
    <source>
        <dbReference type="EMBL" id="MBB3763171.1"/>
    </source>
</evidence>
<sequence length="79" mass="8052">MLRSLITAVAGRKVAQNLGGGAIGTAAATALPFVAKRGLGPLGVALTAGWAAKKYMDYRRSKKMQAYPPSATPTPPPAA</sequence>
<dbReference type="Proteomes" id="UP000578569">
    <property type="component" value="Unassembled WGS sequence"/>
</dbReference>
<protein>
    <submittedName>
        <fullName evidence="1">Uncharacterized protein</fullName>
    </submittedName>
</protein>
<dbReference type="AlphaFoldDB" id="A0A839YSA5"/>
<dbReference type="RefSeq" id="WP_183932489.1">
    <property type="nucleotide sequence ID" value="NZ_JACICF010000001.1"/>
</dbReference>
<dbReference type="EMBL" id="JACICF010000001">
    <property type="protein sequence ID" value="MBB3763171.1"/>
    <property type="molecule type" value="Genomic_DNA"/>
</dbReference>
<proteinExistence type="predicted"/>
<evidence type="ECO:0000313" key="2">
    <source>
        <dbReference type="Proteomes" id="UP000578569"/>
    </source>
</evidence>
<comment type="caution">
    <text evidence="1">The sequence shown here is derived from an EMBL/GenBank/DDBJ whole genome shotgun (WGS) entry which is preliminary data.</text>
</comment>
<gene>
    <name evidence="1" type="ORF">FHS50_000194</name>
</gene>